<dbReference type="Pfam" id="PF06985">
    <property type="entry name" value="HET"/>
    <property type="match status" value="1"/>
</dbReference>
<reference evidence="2 3" key="1">
    <citation type="submission" date="2017-07" db="EMBL/GenBank/DDBJ databases">
        <title>Genome sequence of the Sordaria macrospora wild type strain R19027.</title>
        <authorList>
            <person name="Nowrousian M."/>
            <person name="Teichert I."/>
            <person name="Kueck U."/>
        </authorList>
    </citation>
    <scope>NUCLEOTIDE SEQUENCE [LARGE SCALE GENOMIC DNA]</scope>
    <source>
        <strain evidence="2 3">R19027</strain>
        <tissue evidence="2">Mycelium</tissue>
    </source>
</reference>
<proteinExistence type="predicted"/>
<gene>
    <name evidence="2" type="ORF">SMACR_09462</name>
</gene>
<dbReference type="InterPro" id="IPR010730">
    <property type="entry name" value="HET"/>
</dbReference>
<evidence type="ECO:0000313" key="3">
    <source>
        <dbReference type="Proteomes" id="UP000433876"/>
    </source>
</evidence>
<dbReference type="PANTHER" id="PTHR24148:SF77">
    <property type="entry name" value="HETEROKARYON INCOMPATIBILITY DOMAIN-CONTAINING PROTEIN"/>
    <property type="match status" value="1"/>
</dbReference>
<evidence type="ECO:0000259" key="1">
    <source>
        <dbReference type="Pfam" id="PF06985"/>
    </source>
</evidence>
<dbReference type="Proteomes" id="UP000433876">
    <property type="component" value="Unassembled WGS sequence"/>
</dbReference>
<name>A0A8S8ZC59_SORMA</name>
<accession>A0A8S8ZC59</accession>
<evidence type="ECO:0000313" key="2">
    <source>
        <dbReference type="EMBL" id="KAA8628154.1"/>
    </source>
</evidence>
<dbReference type="AlphaFoldDB" id="A0A8S8ZC59"/>
<dbReference type="InterPro" id="IPR052895">
    <property type="entry name" value="HetReg/Transcr_Mod"/>
</dbReference>
<feature type="domain" description="Heterokaryon incompatibility" evidence="1">
    <location>
        <begin position="12"/>
        <end position="171"/>
    </location>
</feature>
<protein>
    <recommendedName>
        <fullName evidence="1">Heterokaryon incompatibility domain-containing protein</fullName>
    </recommendedName>
</protein>
<sequence length="388" mass="44370">MVQARLRDGPPFVALSYEWGPPDDAPDTFILVNGCSTLRIRRNLYDALKEIRAWRTDADYCDTHLPFWVDAICINQQNPYGEKPNQVRLMGAIFSQAMLAVAWLGVPGNGSNIAINILDDYAVGKDHKRAPWDNTPTFAEGLHCYCLGAVKRSIVALCTRSYWRRVWILQEIWLAQNFAVLCGRDWIHGDRLRDAFDMMSSLTLMGFDKEHGKARQQELMDILDFNLRKNIPYKHLKAQDTRCARLGQLVEICLEGSFQSTEPRDYIFALISVSTDDQIGQIVVDYQKPVQMVYREALPILRLSFFTETWKFSWGSHATLAQRLASKMGTEFDYDLDITGVNSLVKLVPGRNGIAKDEWDLIMPVKEWWTKLTPAEDGGEIQRGREGR</sequence>
<organism evidence="2 3">
    <name type="scientific">Sordaria macrospora</name>
    <dbReference type="NCBI Taxonomy" id="5147"/>
    <lineage>
        <taxon>Eukaryota</taxon>
        <taxon>Fungi</taxon>
        <taxon>Dikarya</taxon>
        <taxon>Ascomycota</taxon>
        <taxon>Pezizomycotina</taxon>
        <taxon>Sordariomycetes</taxon>
        <taxon>Sordariomycetidae</taxon>
        <taxon>Sordariales</taxon>
        <taxon>Sordariaceae</taxon>
        <taxon>Sordaria</taxon>
    </lineage>
</organism>
<dbReference type="VEuPathDB" id="FungiDB:SMAC_09462"/>
<dbReference type="PANTHER" id="PTHR24148">
    <property type="entry name" value="ANKYRIN REPEAT DOMAIN-CONTAINING PROTEIN 39 HOMOLOG-RELATED"/>
    <property type="match status" value="1"/>
</dbReference>
<dbReference type="OMA" id="WIIQELY"/>
<dbReference type="EMBL" id="NMPR01000203">
    <property type="protein sequence ID" value="KAA8628154.1"/>
    <property type="molecule type" value="Genomic_DNA"/>
</dbReference>
<comment type="caution">
    <text evidence="2">The sequence shown here is derived from an EMBL/GenBank/DDBJ whole genome shotgun (WGS) entry which is preliminary data.</text>
</comment>